<feature type="transmembrane region" description="Helical" evidence="2">
    <location>
        <begin position="34"/>
        <end position="57"/>
    </location>
</feature>
<evidence type="ECO:0000313" key="3">
    <source>
        <dbReference type="EMBL" id="KAH8031479.1"/>
    </source>
</evidence>
<reference evidence="3" key="2">
    <citation type="submission" date="2021-09" db="EMBL/GenBank/DDBJ databases">
        <authorList>
            <person name="Jia N."/>
            <person name="Wang J."/>
            <person name="Shi W."/>
            <person name="Du L."/>
            <person name="Sun Y."/>
            <person name="Zhan W."/>
            <person name="Jiang J."/>
            <person name="Wang Q."/>
            <person name="Zhang B."/>
            <person name="Ji P."/>
            <person name="Sakyi L.B."/>
            <person name="Cui X."/>
            <person name="Yuan T."/>
            <person name="Jiang B."/>
            <person name="Yang W."/>
            <person name="Lam T.T.-Y."/>
            <person name="Chang Q."/>
            <person name="Ding S."/>
            <person name="Wang X."/>
            <person name="Zhu J."/>
            <person name="Ruan X."/>
            <person name="Zhao L."/>
            <person name="Wei J."/>
            <person name="Que T."/>
            <person name="Du C."/>
            <person name="Cheng J."/>
            <person name="Dai P."/>
            <person name="Han X."/>
            <person name="Huang E."/>
            <person name="Gao Y."/>
            <person name="Liu J."/>
            <person name="Shao H."/>
            <person name="Ye R."/>
            <person name="Li L."/>
            <person name="Wei W."/>
            <person name="Wang X."/>
            <person name="Wang C."/>
            <person name="Huo Q."/>
            <person name="Li W."/>
            <person name="Guo W."/>
            <person name="Chen H."/>
            <person name="Chen S."/>
            <person name="Zhou L."/>
            <person name="Zhou L."/>
            <person name="Ni X."/>
            <person name="Tian J."/>
            <person name="Zhou Y."/>
            <person name="Sheng Y."/>
            <person name="Liu T."/>
            <person name="Pan Y."/>
            <person name="Xia L."/>
            <person name="Li J."/>
            <person name="Zhao F."/>
            <person name="Cao W."/>
        </authorList>
    </citation>
    <scope>NUCLEOTIDE SEQUENCE</scope>
    <source>
        <strain evidence="3">Rmic-2018</strain>
        <tissue evidence="3">Larvae</tissue>
    </source>
</reference>
<feature type="region of interest" description="Disordered" evidence="1">
    <location>
        <begin position="1"/>
        <end position="24"/>
    </location>
</feature>
<evidence type="ECO:0000256" key="1">
    <source>
        <dbReference type="SAM" id="MobiDB-lite"/>
    </source>
</evidence>
<comment type="caution">
    <text evidence="3">The sequence shown here is derived from an EMBL/GenBank/DDBJ whole genome shotgun (WGS) entry which is preliminary data.</text>
</comment>
<evidence type="ECO:0000256" key="2">
    <source>
        <dbReference type="SAM" id="Phobius"/>
    </source>
</evidence>
<gene>
    <name evidence="3" type="ORF">HPB51_017542</name>
</gene>
<accession>A0A9J6EB14</accession>
<organism evidence="3 4">
    <name type="scientific">Rhipicephalus microplus</name>
    <name type="common">Cattle tick</name>
    <name type="synonym">Boophilus microplus</name>
    <dbReference type="NCBI Taxonomy" id="6941"/>
    <lineage>
        <taxon>Eukaryota</taxon>
        <taxon>Metazoa</taxon>
        <taxon>Ecdysozoa</taxon>
        <taxon>Arthropoda</taxon>
        <taxon>Chelicerata</taxon>
        <taxon>Arachnida</taxon>
        <taxon>Acari</taxon>
        <taxon>Parasitiformes</taxon>
        <taxon>Ixodida</taxon>
        <taxon>Ixodoidea</taxon>
        <taxon>Ixodidae</taxon>
        <taxon>Rhipicephalinae</taxon>
        <taxon>Rhipicephalus</taxon>
        <taxon>Boophilus</taxon>
    </lineage>
</organism>
<evidence type="ECO:0000313" key="4">
    <source>
        <dbReference type="Proteomes" id="UP000821866"/>
    </source>
</evidence>
<reference evidence="3" key="1">
    <citation type="journal article" date="2020" name="Cell">
        <title>Large-Scale Comparative Analyses of Tick Genomes Elucidate Their Genetic Diversity and Vector Capacities.</title>
        <authorList>
            <consortium name="Tick Genome and Microbiome Consortium (TIGMIC)"/>
            <person name="Jia N."/>
            <person name="Wang J."/>
            <person name="Shi W."/>
            <person name="Du L."/>
            <person name="Sun Y."/>
            <person name="Zhan W."/>
            <person name="Jiang J.F."/>
            <person name="Wang Q."/>
            <person name="Zhang B."/>
            <person name="Ji P."/>
            <person name="Bell-Sakyi L."/>
            <person name="Cui X.M."/>
            <person name="Yuan T.T."/>
            <person name="Jiang B.G."/>
            <person name="Yang W.F."/>
            <person name="Lam T.T."/>
            <person name="Chang Q.C."/>
            <person name="Ding S.J."/>
            <person name="Wang X.J."/>
            <person name="Zhu J.G."/>
            <person name="Ruan X.D."/>
            <person name="Zhao L."/>
            <person name="Wei J.T."/>
            <person name="Ye R.Z."/>
            <person name="Que T.C."/>
            <person name="Du C.H."/>
            <person name="Zhou Y.H."/>
            <person name="Cheng J.X."/>
            <person name="Dai P.F."/>
            <person name="Guo W.B."/>
            <person name="Han X.H."/>
            <person name="Huang E.J."/>
            <person name="Li L.F."/>
            <person name="Wei W."/>
            <person name="Gao Y.C."/>
            <person name="Liu J.Z."/>
            <person name="Shao H.Z."/>
            <person name="Wang X."/>
            <person name="Wang C.C."/>
            <person name="Yang T.C."/>
            <person name="Huo Q.B."/>
            <person name="Li W."/>
            <person name="Chen H.Y."/>
            <person name="Chen S.E."/>
            <person name="Zhou L.G."/>
            <person name="Ni X.B."/>
            <person name="Tian J.H."/>
            <person name="Sheng Y."/>
            <person name="Liu T."/>
            <person name="Pan Y.S."/>
            <person name="Xia L.Y."/>
            <person name="Li J."/>
            <person name="Zhao F."/>
            <person name="Cao W.C."/>
        </authorList>
    </citation>
    <scope>NUCLEOTIDE SEQUENCE</scope>
    <source>
        <strain evidence="3">Rmic-2018</strain>
    </source>
</reference>
<proteinExistence type="predicted"/>
<keyword evidence="2" id="KW-0812">Transmembrane</keyword>
<dbReference type="AlphaFoldDB" id="A0A9J6EB14"/>
<sequence>MSAVSESSQMSSTAQPGATTASDRMARRQNKRMIVRAGVVVIILLLIIDIILLYIWLTSEPTVIHQKATVIVDDAGIFQPSDLDPRDTDDSLLVLEELSFPGTDTTSEHRHRHGVCNSTGCLWLQHYLSPGGRMSRSGHIHSQSQKGGRPGPCDDFYEHVCGSRRHSLYRDGVARLMVAVAERITGRLRAVAGSGSERVHAADTGDPDEDHAIVLERCLEGGAMVTKNMILRPCGELRSQDCPPSLPDAPLGISERFFVANSSATIEDYAAFLQSVAPKLHTGGHLSVDDVGMMKTFPRRWITRACRWVELSARCHLERNPQLRGYGRLSLYKQLWKLIYFAPFMGSPARPLVKVAYQEPPDPQLQACLRVMHDAFRQKAAEAAKATLSEAVDELHDTVIHFVWEARQASARETNN</sequence>
<protein>
    <submittedName>
        <fullName evidence="3">Uncharacterized protein</fullName>
    </submittedName>
</protein>
<feature type="compositionally biased region" description="Polar residues" evidence="1">
    <location>
        <begin position="13"/>
        <end position="22"/>
    </location>
</feature>
<feature type="compositionally biased region" description="Low complexity" evidence="1">
    <location>
        <begin position="1"/>
        <end position="12"/>
    </location>
</feature>
<dbReference type="Proteomes" id="UP000821866">
    <property type="component" value="Chromosome 3"/>
</dbReference>
<dbReference type="EMBL" id="JABSTU010000005">
    <property type="protein sequence ID" value="KAH8031479.1"/>
    <property type="molecule type" value="Genomic_DNA"/>
</dbReference>
<keyword evidence="4" id="KW-1185">Reference proteome</keyword>
<keyword evidence="2" id="KW-1133">Transmembrane helix</keyword>
<name>A0A9J6EB14_RHIMP</name>
<keyword evidence="2" id="KW-0472">Membrane</keyword>